<evidence type="ECO:0000256" key="9">
    <source>
        <dbReference type="ARBA" id="ARBA00023136"/>
    </source>
</evidence>
<evidence type="ECO:0000256" key="4">
    <source>
        <dbReference type="ARBA" id="ARBA00022452"/>
    </source>
</evidence>
<evidence type="ECO:0000259" key="12">
    <source>
        <dbReference type="Pfam" id="PF13609"/>
    </source>
</evidence>
<dbReference type="Pfam" id="PF13609">
    <property type="entry name" value="Porin_4"/>
    <property type="match status" value="1"/>
</dbReference>
<dbReference type="RefSeq" id="WP_088756539.1">
    <property type="nucleotide sequence ID" value="NZ_NJGV01000021.1"/>
</dbReference>
<feature type="chain" id="PRO_5013144156" evidence="11">
    <location>
        <begin position="24"/>
        <end position="370"/>
    </location>
</feature>
<evidence type="ECO:0000313" key="13">
    <source>
        <dbReference type="EMBL" id="OWY32953.1"/>
    </source>
</evidence>
<dbReference type="EMBL" id="NJGV01000021">
    <property type="protein sequence ID" value="OWY32953.1"/>
    <property type="molecule type" value="Genomic_DNA"/>
</dbReference>
<keyword evidence="7" id="KW-0406">Ion transport</keyword>
<dbReference type="SUPFAM" id="SSF56935">
    <property type="entry name" value="Porins"/>
    <property type="match status" value="1"/>
</dbReference>
<keyword evidence="5" id="KW-0812">Transmembrane</keyword>
<evidence type="ECO:0000256" key="8">
    <source>
        <dbReference type="ARBA" id="ARBA00023114"/>
    </source>
</evidence>
<dbReference type="GO" id="GO:0046930">
    <property type="term" value="C:pore complex"/>
    <property type="evidence" value="ECO:0007669"/>
    <property type="project" value="UniProtKB-KW"/>
</dbReference>
<dbReference type="PANTHER" id="PTHR34501:SF9">
    <property type="entry name" value="MAJOR OUTER MEMBRANE PROTEIN P.IA"/>
    <property type="match status" value="1"/>
</dbReference>
<evidence type="ECO:0000256" key="11">
    <source>
        <dbReference type="SAM" id="SignalP"/>
    </source>
</evidence>
<comment type="subcellular location">
    <subcellularLocation>
        <location evidence="1">Cell outer membrane</location>
        <topology evidence="1">Multi-pass membrane protein</topology>
    </subcellularLocation>
</comment>
<evidence type="ECO:0000256" key="10">
    <source>
        <dbReference type="ARBA" id="ARBA00023237"/>
    </source>
</evidence>
<protein>
    <submittedName>
        <fullName evidence="13">Porin</fullName>
    </submittedName>
</protein>
<keyword evidence="14" id="KW-1185">Reference proteome</keyword>
<gene>
    <name evidence="13" type="ORF">CEJ45_18685</name>
</gene>
<sequence length="370" mass="39378">MQHSLSKLGALALLAALPMAVFAQSSVTISGVMDAGVSHVSNQGGKSNLRADNGIGVPNILFIKGQEDLGGGMAAIFQLESQFNLSTGASLPGNNLIFGRQALVGLRDQRWGTLSAGNQYEFMHDALMFGGFDSALTYGGYYTFRQGPFNALAVPNNPTGASDFDRLAGLARVANSVKYLSPAIGGVTFGGMYGFGEVAGDTASSRTISLGSNYVQGDFGLGAAYTDARYSSMGNGHDGIRNWGLGARYRLGDYKLNLLYTNTRNTLTKGEVNVYQAGVNWQMNAAWNLGVSYEYMKGNAQLAHNYAHQGNATLQYWLSKRTDLYLQAVYQKAGGDNATTQAWINGLYGPGSASSTGSQGIFRIGMATRF</sequence>
<evidence type="ECO:0000256" key="6">
    <source>
        <dbReference type="ARBA" id="ARBA00022729"/>
    </source>
</evidence>
<evidence type="ECO:0000256" key="3">
    <source>
        <dbReference type="ARBA" id="ARBA00022448"/>
    </source>
</evidence>
<dbReference type="InterPro" id="IPR023614">
    <property type="entry name" value="Porin_dom_sf"/>
</dbReference>
<organism evidence="13 14">
    <name type="scientific">Herbaspirillum aquaticum</name>
    <dbReference type="NCBI Taxonomy" id="568783"/>
    <lineage>
        <taxon>Bacteria</taxon>
        <taxon>Pseudomonadati</taxon>
        <taxon>Pseudomonadota</taxon>
        <taxon>Betaproteobacteria</taxon>
        <taxon>Burkholderiales</taxon>
        <taxon>Oxalobacteraceae</taxon>
        <taxon>Herbaspirillum</taxon>
    </lineage>
</organism>
<comment type="caution">
    <text evidence="13">The sequence shown here is derived from an EMBL/GenBank/DDBJ whole genome shotgun (WGS) entry which is preliminary data.</text>
</comment>
<dbReference type="Gene3D" id="2.40.160.10">
    <property type="entry name" value="Porin"/>
    <property type="match status" value="1"/>
</dbReference>
<keyword evidence="9" id="KW-0472">Membrane</keyword>
<evidence type="ECO:0000256" key="2">
    <source>
        <dbReference type="ARBA" id="ARBA00011233"/>
    </source>
</evidence>
<comment type="subunit">
    <text evidence="2">Homotrimer.</text>
</comment>
<reference evidence="13 14" key="1">
    <citation type="journal article" date="2010" name="Int. J. Syst. Evol. Microbiol.">
        <title>Reclassification of Herbaspirillum putei as a later heterotypic synonym of Herbaspirillum huttiense, with the description of H. huttiense subsp. huttiense subsp. nov. and H. huttiense subsp. putei subsp. nov., comb. nov., and description of Herbaspirillum aquaticum sp. nov.</title>
        <authorList>
            <person name="Dobritsa A.P."/>
            <person name="Reddy M.C."/>
            <person name="Samadpour M."/>
        </authorList>
    </citation>
    <scope>NUCLEOTIDE SEQUENCE [LARGE SCALE GENOMIC DNA]</scope>
    <source>
        <strain evidence="13 14">IEH 4430</strain>
    </source>
</reference>
<feature type="domain" description="Porin" evidence="12">
    <location>
        <begin position="10"/>
        <end position="333"/>
    </location>
</feature>
<name>A0A225SPB7_9BURK</name>
<proteinExistence type="predicted"/>
<dbReference type="InterPro" id="IPR033900">
    <property type="entry name" value="Gram_neg_porin_domain"/>
</dbReference>
<dbReference type="Proteomes" id="UP000214747">
    <property type="component" value="Unassembled WGS sequence"/>
</dbReference>
<dbReference type="InterPro" id="IPR050298">
    <property type="entry name" value="Gram-neg_bact_OMP"/>
</dbReference>
<evidence type="ECO:0000256" key="1">
    <source>
        <dbReference type="ARBA" id="ARBA00004571"/>
    </source>
</evidence>
<feature type="signal peptide" evidence="11">
    <location>
        <begin position="1"/>
        <end position="23"/>
    </location>
</feature>
<keyword evidence="3" id="KW-0813">Transport</keyword>
<evidence type="ECO:0000256" key="7">
    <source>
        <dbReference type="ARBA" id="ARBA00023065"/>
    </source>
</evidence>
<dbReference type="PANTHER" id="PTHR34501">
    <property type="entry name" value="PROTEIN YDDL-RELATED"/>
    <property type="match status" value="1"/>
</dbReference>
<dbReference type="AlphaFoldDB" id="A0A225SPB7"/>
<dbReference type="GO" id="GO:0009279">
    <property type="term" value="C:cell outer membrane"/>
    <property type="evidence" value="ECO:0007669"/>
    <property type="project" value="UniProtKB-SubCell"/>
</dbReference>
<dbReference type="GO" id="GO:0006811">
    <property type="term" value="P:monoatomic ion transport"/>
    <property type="evidence" value="ECO:0007669"/>
    <property type="project" value="UniProtKB-KW"/>
</dbReference>
<accession>A0A225SPB7</accession>
<dbReference type="GO" id="GO:0015288">
    <property type="term" value="F:porin activity"/>
    <property type="evidence" value="ECO:0007669"/>
    <property type="project" value="UniProtKB-KW"/>
</dbReference>
<evidence type="ECO:0000256" key="5">
    <source>
        <dbReference type="ARBA" id="ARBA00022692"/>
    </source>
</evidence>
<keyword evidence="8" id="KW-0626">Porin</keyword>
<dbReference type="CDD" id="cd00342">
    <property type="entry name" value="gram_neg_porins"/>
    <property type="match status" value="1"/>
</dbReference>
<keyword evidence="4" id="KW-1134">Transmembrane beta strand</keyword>
<evidence type="ECO:0000313" key="14">
    <source>
        <dbReference type="Proteomes" id="UP000214747"/>
    </source>
</evidence>
<keyword evidence="10" id="KW-0998">Cell outer membrane</keyword>
<keyword evidence="6 11" id="KW-0732">Signal</keyword>